<accession>A0A1M4S7Q0</accession>
<name>A0A1M4S7Q0_9CLOT</name>
<protein>
    <submittedName>
        <fullName evidence="2">Uncharacterized protein</fullName>
    </submittedName>
</protein>
<organism evidence="2 3">
    <name type="scientific">Caloramator proteoclasticus DSM 10124</name>
    <dbReference type="NCBI Taxonomy" id="1121262"/>
    <lineage>
        <taxon>Bacteria</taxon>
        <taxon>Bacillati</taxon>
        <taxon>Bacillota</taxon>
        <taxon>Clostridia</taxon>
        <taxon>Eubacteriales</taxon>
        <taxon>Clostridiaceae</taxon>
        <taxon>Caloramator</taxon>
    </lineage>
</organism>
<dbReference type="AlphaFoldDB" id="A0A1M4S7Q0"/>
<keyword evidence="1" id="KW-0812">Transmembrane</keyword>
<feature type="transmembrane region" description="Helical" evidence="1">
    <location>
        <begin position="7"/>
        <end position="23"/>
    </location>
</feature>
<keyword evidence="1" id="KW-0472">Membrane</keyword>
<dbReference type="Proteomes" id="UP000184423">
    <property type="component" value="Unassembled WGS sequence"/>
</dbReference>
<gene>
    <name evidence="2" type="ORF">SAMN02746091_00042</name>
</gene>
<evidence type="ECO:0000313" key="2">
    <source>
        <dbReference type="EMBL" id="SHE28195.1"/>
    </source>
</evidence>
<dbReference type="EMBL" id="FQVG01000001">
    <property type="protein sequence ID" value="SHE28195.1"/>
    <property type="molecule type" value="Genomic_DNA"/>
</dbReference>
<proteinExistence type="predicted"/>
<evidence type="ECO:0000313" key="3">
    <source>
        <dbReference type="Proteomes" id="UP000184423"/>
    </source>
</evidence>
<keyword evidence="1" id="KW-1133">Transmembrane helix</keyword>
<sequence>MNKKDLTVLVILISAVLMLIAQFTKNNMLFALSFPFVCIAWMWLGAMKKDGVRGRAKVSLISILIIWLIAFSSMVSMNSTEVTGYFLGLPKATAIMVYGVWVASFLVVTLVYALRFDKDYITNEDIKEFNQRTGANINIEVTENKQGKLNM</sequence>
<feature type="transmembrane region" description="Helical" evidence="1">
    <location>
        <begin position="29"/>
        <end position="46"/>
    </location>
</feature>
<dbReference type="RefSeq" id="WP_073247563.1">
    <property type="nucleotide sequence ID" value="NZ_FQVG01000001.1"/>
</dbReference>
<evidence type="ECO:0000256" key="1">
    <source>
        <dbReference type="SAM" id="Phobius"/>
    </source>
</evidence>
<reference evidence="3" key="1">
    <citation type="submission" date="2016-11" db="EMBL/GenBank/DDBJ databases">
        <authorList>
            <person name="Varghese N."/>
            <person name="Submissions S."/>
        </authorList>
    </citation>
    <scope>NUCLEOTIDE SEQUENCE [LARGE SCALE GENOMIC DNA]</scope>
    <source>
        <strain evidence="3">DSM 10124</strain>
    </source>
</reference>
<feature type="transmembrane region" description="Helical" evidence="1">
    <location>
        <begin position="58"/>
        <end position="75"/>
    </location>
</feature>
<feature type="transmembrane region" description="Helical" evidence="1">
    <location>
        <begin position="95"/>
        <end position="114"/>
    </location>
</feature>
<keyword evidence="3" id="KW-1185">Reference proteome</keyword>